<dbReference type="CDD" id="cd10032">
    <property type="entry name" value="UDG-F6_HDG"/>
    <property type="match status" value="1"/>
</dbReference>
<protein>
    <recommendedName>
        <fullName evidence="3">Uracil-DNA glycosylase family protein</fullName>
    </recommendedName>
</protein>
<reference evidence="1 2" key="1">
    <citation type="submission" date="2008-10" db="EMBL/GenBank/DDBJ databases">
        <title>Draft genome sequence of Parabacteroides johnsonii (DSM 18315).</title>
        <authorList>
            <person name="Sudarsanam P."/>
            <person name="Ley R."/>
            <person name="Guruge J."/>
            <person name="Turnbaugh P.J."/>
            <person name="Mahowald M."/>
            <person name="Liep D."/>
            <person name="Gordon J."/>
        </authorList>
    </citation>
    <scope>NUCLEOTIDE SEQUENCE [LARGE SCALE GENOMIC DNA]</scope>
    <source>
        <strain evidence="1 2">DSM 18315</strain>
    </source>
</reference>
<evidence type="ECO:0008006" key="3">
    <source>
        <dbReference type="Google" id="ProtNLM"/>
    </source>
</evidence>
<proteinExistence type="predicted"/>
<comment type="caution">
    <text evidence="1">The sequence shown here is derived from an EMBL/GenBank/DDBJ whole genome shotgun (WGS) entry which is preliminary data.</text>
</comment>
<evidence type="ECO:0000313" key="2">
    <source>
        <dbReference type="Proteomes" id="UP000005510"/>
    </source>
</evidence>
<organism evidence="1 2">
    <name type="scientific">Parabacteroides johnsonii DSM 18315</name>
    <dbReference type="NCBI Taxonomy" id="537006"/>
    <lineage>
        <taxon>Bacteria</taxon>
        <taxon>Pseudomonadati</taxon>
        <taxon>Bacteroidota</taxon>
        <taxon>Bacteroidia</taxon>
        <taxon>Bacteroidales</taxon>
        <taxon>Tannerellaceae</taxon>
        <taxon>Parabacteroides</taxon>
    </lineage>
</organism>
<dbReference type="InterPro" id="IPR036895">
    <property type="entry name" value="Uracil-DNA_glycosylase-like_sf"/>
</dbReference>
<dbReference type="EMBL" id="ABYH01000335">
    <property type="protein sequence ID" value="EEC95507.1"/>
    <property type="molecule type" value="Genomic_DNA"/>
</dbReference>
<gene>
    <name evidence="1" type="ORF">PRABACTJOHN_03099</name>
</gene>
<dbReference type="Gene3D" id="3.40.470.10">
    <property type="entry name" value="Uracil-DNA glycosylase-like domain"/>
    <property type="match status" value="1"/>
</dbReference>
<dbReference type="AlphaFoldDB" id="B7BDH7"/>
<dbReference type="SUPFAM" id="SSF52141">
    <property type="entry name" value="Uracil-DNA glycosylase-like"/>
    <property type="match status" value="1"/>
</dbReference>
<evidence type="ECO:0000313" key="1">
    <source>
        <dbReference type="EMBL" id="EEC95507.1"/>
    </source>
</evidence>
<dbReference type="Proteomes" id="UP000005510">
    <property type="component" value="Unassembled WGS sequence"/>
</dbReference>
<accession>B7BDH7</accession>
<dbReference type="STRING" id="537006.PRABACTJOHN_03099"/>
<dbReference type="HOGENOM" id="CLU_102538_0_0_10"/>
<sequence>MEQSGKIMKTPVTQPVEQHPLGFFLPENTKLLMLGSFPPPRVRWSMNFYYPNIQNDMWRILGLIFYNDKEYFLETKKAFSEEKAKAFCREKGIGIGDTAVEIIRLKNNASDNFLQVVTPLNPAEVLAKIPECEAIVVTGQKAMDTLIAMLPPVEEPKVGSYSRFTLSGRIFRLYRMPSSSRAYPKPLEEKAAVYKRMFEDLRMV</sequence>
<reference evidence="1 2" key="2">
    <citation type="submission" date="2008-10" db="EMBL/GenBank/DDBJ databases">
        <authorList>
            <person name="Fulton L."/>
            <person name="Clifton S."/>
            <person name="Fulton B."/>
            <person name="Xu J."/>
            <person name="Minx P."/>
            <person name="Pepin K.H."/>
            <person name="Johnson M."/>
            <person name="Bhonagiri V."/>
            <person name="Nash W.E."/>
            <person name="Mardis E.R."/>
            <person name="Wilson R.K."/>
        </authorList>
    </citation>
    <scope>NUCLEOTIDE SEQUENCE [LARGE SCALE GENOMIC DNA]</scope>
    <source>
        <strain evidence="1 2">DSM 18315</strain>
    </source>
</reference>
<name>B7BDH7_9BACT</name>